<dbReference type="AlphaFoldDB" id="A0A2B7YEH0"/>
<dbReference type="Proteomes" id="UP000223968">
    <property type="component" value="Unassembled WGS sequence"/>
</dbReference>
<protein>
    <submittedName>
        <fullName evidence="1">Uncharacterized protein</fullName>
    </submittedName>
</protein>
<evidence type="ECO:0000313" key="1">
    <source>
        <dbReference type="EMBL" id="PGH19007.1"/>
    </source>
</evidence>
<dbReference type="EMBL" id="PDNB01000001">
    <property type="protein sequence ID" value="PGH19007.1"/>
    <property type="molecule type" value="Genomic_DNA"/>
</dbReference>
<dbReference type="OrthoDB" id="4267316at2759"/>
<comment type="caution">
    <text evidence="1">The sequence shown here is derived from an EMBL/GenBank/DDBJ whole genome shotgun (WGS) entry which is preliminary data.</text>
</comment>
<gene>
    <name evidence="1" type="ORF">AJ79_00041</name>
</gene>
<name>A0A2B7YEH0_9EURO</name>
<organism evidence="1 2">
    <name type="scientific">Helicocarpus griseus UAMH5409</name>
    <dbReference type="NCBI Taxonomy" id="1447875"/>
    <lineage>
        <taxon>Eukaryota</taxon>
        <taxon>Fungi</taxon>
        <taxon>Dikarya</taxon>
        <taxon>Ascomycota</taxon>
        <taxon>Pezizomycotina</taxon>
        <taxon>Eurotiomycetes</taxon>
        <taxon>Eurotiomycetidae</taxon>
        <taxon>Onygenales</taxon>
        <taxon>Ajellomycetaceae</taxon>
        <taxon>Helicocarpus</taxon>
    </lineage>
</organism>
<accession>A0A2B7YEH0</accession>
<sequence length="170" mass="18814">MILHGMLPYVEGSRFTVRSHNPPPPGSIKKLHHLTKEAKIERSKILPLKRCILHLPSGGSDGNYMVTFEVVNNIRAGPDHDAQVVAVRVLDSGPAFPEHLKGVGLVVAKLYYPLFSDHAGDDDTDPFLWLARQYEREAASYHRLSDLQGSVIPVFYGSYSLELPVEGSPS</sequence>
<evidence type="ECO:0000313" key="2">
    <source>
        <dbReference type="Proteomes" id="UP000223968"/>
    </source>
</evidence>
<keyword evidence="2" id="KW-1185">Reference proteome</keyword>
<proteinExistence type="predicted"/>
<reference evidence="1 2" key="1">
    <citation type="submission" date="2017-10" db="EMBL/GenBank/DDBJ databases">
        <title>Comparative genomics in systemic dimorphic fungi from Ajellomycetaceae.</title>
        <authorList>
            <person name="Munoz J.F."/>
            <person name="Mcewen J.G."/>
            <person name="Clay O.K."/>
            <person name="Cuomo C.A."/>
        </authorList>
    </citation>
    <scope>NUCLEOTIDE SEQUENCE [LARGE SCALE GENOMIC DNA]</scope>
    <source>
        <strain evidence="1 2">UAMH5409</strain>
    </source>
</reference>